<dbReference type="EMBL" id="GBRH01253665">
    <property type="protein sequence ID" value="JAD44230.1"/>
    <property type="molecule type" value="Transcribed_RNA"/>
</dbReference>
<dbReference type="AlphaFoldDB" id="A0A0A9A5F8"/>
<protein>
    <submittedName>
        <fullName evidence="1">Uncharacterized protein</fullName>
    </submittedName>
</protein>
<organism evidence="1">
    <name type="scientific">Arundo donax</name>
    <name type="common">Giant reed</name>
    <name type="synonym">Donax arundinaceus</name>
    <dbReference type="NCBI Taxonomy" id="35708"/>
    <lineage>
        <taxon>Eukaryota</taxon>
        <taxon>Viridiplantae</taxon>
        <taxon>Streptophyta</taxon>
        <taxon>Embryophyta</taxon>
        <taxon>Tracheophyta</taxon>
        <taxon>Spermatophyta</taxon>
        <taxon>Magnoliopsida</taxon>
        <taxon>Liliopsida</taxon>
        <taxon>Poales</taxon>
        <taxon>Poaceae</taxon>
        <taxon>PACMAD clade</taxon>
        <taxon>Arundinoideae</taxon>
        <taxon>Arundineae</taxon>
        <taxon>Arundo</taxon>
    </lineage>
</organism>
<name>A0A0A9A5F8_ARUDO</name>
<evidence type="ECO:0000313" key="1">
    <source>
        <dbReference type="EMBL" id="JAD44230.1"/>
    </source>
</evidence>
<proteinExistence type="predicted"/>
<reference evidence="1" key="1">
    <citation type="submission" date="2014-09" db="EMBL/GenBank/DDBJ databases">
        <authorList>
            <person name="Magalhaes I.L.F."/>
            <person name="Oliveira U."/>
            <person name="Santos F.R."/>
            <person name="Vidigal T.H.D.A."/>
            <person name="Brescovit A.D."/>
            <person name="Santos A.J."/>
        </authorList>
    </citation>
    <scope>NUCLEOTIDE SEQUENCE</scope>
    <source>
        <tissue evidence="1">Shoot tissue taken approximately 20 cm above the soil surface</tissue>
    </source>
</reference>
<sequence>MVMLPFLNAISFDLFCGTSRSIVFSKGRAHKLSSLHFPTNFLSQICIHLLCFTASLEVQEGRLCICAFSYFCFRL</sequence>
<reference evidence="1" key="2">
    <citation type="journal article" date="2015" name="Data Brief">
        <title>Shoot transcriptome of the giant reed, Arundo donax.</title>
        <authorList>
            <person name="Barrero R.A."/>
            <person name="Guerrero F.D."/>
            <person name="Moolhuijzen P."/>
            <person name="Goolsby J.A."/>
            <person name="Tidwell J."/>
            <person name="Bellgard S.E."/>
            <person name="Bellgard M.I."/>
        </authorList>
    </citation>
    <scope>NUCLEOTIDE SEQUENCE</scope>
    <source>
        <tissue evidence="1">Shoot tissue taken approximately 20 cm above the soil surface</tissue>
    </source>
</reference>
<accession>A0A0A9A5F8</accession>